<dbReference type="AlphaFoldDB" id="A0A6P6WXA8"/>
<reference evidence="8" key="2">
    <citation type="submission" date="2025-08" db="UniProtKB">
        <authorList>
            <consortium name="RefSeq"/>
        </authorList>
    </citation>
    <scope>IDENTIFICATION</scope>
    <source>
        <tissue evidence="8">Leaves</tissue>
    </source>
</reference>
<keyword evidence="3" id="KW-0862">Zinc</keyword>
<evidence type="ECO:0000256" key="1">
    <source>
        <dbReference type="ARBA" id="ARBA00022723"/>
    </source>
</evidence>
<keyword evidence="2 4" id="KW-0863">Zinc-finger</keyword>
<feature type="region of interest" description="Disordered" evidence="5">
    <location>
        <begin position="744"/>
        <end position="822"/>
    </location>
</feature>
<name>A0A6P6WXA8_COFAR</name>
<feature type="compositionally biased region" description="Polar residues" evidence="5">
    <location>
        <begin position="768"/>
        <end position="780"/>
    </location>
</feature>
<keyword evidence="7" id="KW-1185">Reference proteome</keyword>
<protein>
    <recommendedName>
        <fullName evidence="6">SWIM-type domain-containing protein</fullName>
    </recommendedName>
</protein>
<dbReference type="GO" id="GO:0008270">
    <property type="term" value="F:zinc ion binding"/>
    <property type="evidence" value="ECO:0007669"/>
    <property type="project" value="UniProtKB-KW"/>
</dbReference>
<gene>
    <name evidence="8" type="primary">LOC113735239</name>
</gene>
<evidence type="ECO:0000256" key="4">
    <source>
        <dbReference type="PROSITE-ProRule" id="PRU00325"/>
    </source>
</evidence>
<organism evidence="7 8">
    <name type="scientific">Coffea arabica</name>
    <name type="common">Arabian coffee</name>
    <dbReference type="NCBI Taxonomy" id="13443"/>
    <lineage>
        <taxon>Eukaryota</taxon>
        <taxon>Viridiplantae</taxon>
        <taxon>Streptophyta</taxon>
        <taxon>Embryophyta</taxon>
        <taxon>Tracheophyta</taxon>
        <taxon>Spermatophyta</taxon>
        <taxon>Magnoliopsida</taxon>
        <taxon>eudicotyledons</taxon>
        <taxon>Gunneridae</taxon>
        <taxon>Pentapetalae</taxon>
        <taxon>asterids</taxon>
        <taxon>lamiids</taxon>
        <taxon>Gentianales</taxon>
        <taxon>Rubiaceae</taxon>
        <taxon>Ixoroideae</taxon>
        <taxon>Gardenieae complex</taxon>
        <taxon>Bertiereae - Coffeeae clade</taxon>
        <taxon>Coffeeae</taxon>
        <taxon>Coffea</taxon>
    </lineage>
</organism>
<dbReference type="PANTHER" id="PTHR31973">
    <property type="entry name" value="POLYPROTEIN, PUTATIVE-RELATED"/>
    <property type="match status" value="1"/>
</dbReference>
<dbReference type="GeneID" id="113735239"/>
<dbReference type="InterPro" id="IPR018289">
    <property type="entry name" value="MULE_transposase_dom"/>
</dbReference>
<dbReference type="PANTHER" id="PTHR31973:SF187">
    <property type="entry name" value="MUTATOR TRANSPOSASE MUDRA PROTEIN"/>
    <property type="match status" value="1"/>
</dbReference>
<dbReference type="Pfam" id="PF10551">
    <property type="entry name" value="MULE"/>
    <property type="match status" value="1"/>
</dbReference>
<dbReference type="Pfam" id="PF03108">
    <property type="entry name" value="DBD_Tnp_Mut"/>
    <property type="match status" value="1"/>
</dbReference>
<feature type="compositionally biased region" description="Basic residues" evidence="5">
    <location>
        <begin position="753"/>
        <end position="762"/>
    </location>
</feature>
<reference evidence="7" key="1">
    <citation type="journal article" date="2025" name="Foods">
        <title>Unveiling the Microbial Signatures of Arabica Coffee Cherries: Insights into Ripeness Specific Diversity, Functional Traits, and Implications for Quality and Safety.</title>
        <authorList>
            <consortium name="RefSeq"/>
            <person name="Tenea G.N."/>
            <person name="Cifuentes V."/>
            <person name="Reyes P."/>
            <person name="Cevallos-Vallejos M."/>
        </authorList>
    </citation>
    <scope>NUCLEOTIDE SEQUENCE [LARGE SCALE GENOMIC DNA]</scope>
</reference>
<evidence type="ECO:0000256" key="3">
    <source>
        <dbReference type="ARBA" id="ARBA00022833"/>
    </source>
</evidence>
<proteinExistence type="predicted"/>
<evidence type="ECO:0000259" key="6">
    <source>
        <dbReference type="PROSITE" id="PS50966"/>
    </source>
</evidence>
<accession>A0A6P6WXA8</accession>
<dbReference type="Proteomes" id="UP001652660">
    <property type="component" value="Chromosome 3e"/>
</dbReference>
<feature type="compositionally biased region" description="Polar residues" evidence="5">
    <location>
        <begin position="801"/>
        <end position="812"/>
    </location>
</feature>
<evidence type="ECO:0000256" key="2">
    <source>
        <dbReference type="ARBA" id="ARBA00022771"/>
    </source>
</evidence>
<evidence type="ECO:0000256" key="5">
    <source>
        <dbReference type="SAM" id="MobiDB-lite"/>
    </source>
</evidence>
<dbReference type="InterPro" id="IPR007527">
    <property type="entry name" value="Znf_SWIM"/>
</dbReference>
<keyword evidence="1" id="KW-0479">Metal-binding</keyword>
<feature type="domain" description="SWIM-type" evidence="6">
    <location>
        <begin position="669"/>
        <end position="701"/>
    </location>
</feature>
<evidence type="ECO:0000313" key="8">
    <source>
        <dbReference type="RefSeq" id="XP_027118057.2"/>
    </source>
</evidence>
<sequence>MVTGDVYDIVLHCGGTKVRISNINPEKYSFFNLLNDVAEKALDELPGNINLLVHMRCAIPGTEAYIDVNDDEAVHDMFSVYEGQPVINIEVFNMDIIPAEQPVMLLRKIDGESEHIEIQNKHSALAADEQNVHVIDSQDEGYRGESSSDDSWKQGFDDDNEDDIGDELMVLSENSSSDESFQNLDDNETGDLIVPDSESEQEMDPLKEVLRNKMWTYNPREDIEFKKGQLFTNVDAFRAALKDYVIQKGFPIKRLKNEKTRCTAICDSAGCTWRIHASPIADSVTFMIKTYTPEHTCVMDNKNREATSDWMAKKLIAVMRTYPNLSRKGIEAEMLKYGVHPSKQQVYRAKQKAREEIEGTHSESYSKLPKYAVLLRQHNPGSVCKIHYDRPNLLVEPRFLRLFISFKSQKDGFLGGCRSFVGFDGCHLKGSFGGVLLAAVALDGNNSIFPIGFAIVEVENKETWSWFFHFFEEFFGPFDNNCPLTVMSDRQKGLNIAYEQQLPSAIGRYCCRHICMNFKSQFPGVLLSTFFWQAAKSYDAVGFTQAMQRIKDMNIEAWRYLSKIPVSAWARHAFSTNLKCDHVTNNFTESFNAWIGDLRCQPILTLVEGLRKKFMKKLHKRYQKACTWTSAIPKNIIEKLKEIAIHSRRCSLQMASEDSFEVTDGDRTFIVSLNQKTCDCGAFQLSGLPCKHAALGIVYKRQKLETYCDPCFSTEMYLKTYSGMIHPIPHEKRWPPLIDVTPKTVLPPPLRRAPGRPRVNRRRGPDEPSQSQAKRSTTMRCGNCKATGHNTRTCQRAPVRQRSTSTSTNKGTQFARGKPGRGIANTGLAGSVLWDHADGNVPIVVSSQGNNRSPSTQLPLMNADLNLQTATNATKRKRGRPSNKSAPSVVYNPKRKTSTAAPQPFAGMHTAALHPSGSAQVQTDVNINASVSHDSHNVSSSFTF</sequence>
<dbReference type="RefSeq" id="XP_027118057.2">
    <property type="nucleotide sequence ID" value="XM_027262256.2"/>
</dbReference>
<dbReference type="PROSITE" id="PS50966">
    <property type="entry name" value="ZF_SWIM"/>
    <property type="match status" value="1"/>
</dbReference>
<dbReference type="Pfam" id="PF04434">
    <property type="entry name" value="SWIM"/>
    <property type="match status" value="1"/>
</dbReference>
<feature type="region of interest" description="Disordered" evidence="5">
    <location>
        <begin position="871"/>
        <end position="901"/>
    </location>
</feature>
<dbReference type="InterPro" id="IPR006564">
    <property type="entry name" value="Znf_PMZ"/>
</dbReference>
<dbReference type="SMART" id="SM00575">
    <property type="entry name" value="ZnF_PMZ"/>
    <property type="match status" value="1"/>
</dbReference>
<evidence type="ECO:0000313" key="7">
    <source>
        <dbReference type="Proteomes" id="UP001652660"/>
    </source>
</evidence>
<feature type="region of interest" description="Disordered" evidence="5">
    <location>
        <begin position="138"/>
        <end position="159"/>
    </location>
</feature>
<dbReference type="OrthoDB" id="687700at2759"/>
<dbReference type="InterPro" id="IPR004332">
    <property type="entry name" value="Transposase_MuDR"/>
</dbReference>